<keyword evidence="2" id="KW-1185">Reference proteome</keyword>
<proteinExistence type="predicted"/>
<dbReference type="KEGG" id="scy:SCATT_29310"/>
<name>F8JQ38_STREN</name>
<accession>G8WS62</accession>
<dbReference type="HOGENOM" id="CLU_2756009_0_0_11"/>
<dbReference type="AlphaFoldDB" id="F8JQ38"/>
<protein>
    <submittedName>
        <fullName evidence="1">Uncharacterized protein</fullName>
    </submittedName>
</protein>
<dbReference type="KEGG" id="sct:SCAT_2940"/>
<evidence type="ECO:0000313" key="1">
    <source>
        <dbReference type="EMBL" id="AEW95302.1"/>
    </source>
</evidence>
<dbReference type="Proteomes" id="UP000007842">
    <property type="component" value="Chromosome"/>
</dbReference>
<gene>
    <name evidence="1" type="ordered locus">SCATT_29310</name>
</gene>
<accession>F8JQ38</accession>
<sequence length="70" mass="6699">MAAPARGRARPVPLGTAYGIVPLGPAGQAAPRSVRCALPLAEPGLVVAARGPVPPVGAGVAASVLLAAPE</sequence>
<evidence type="ECO:0000313" key="2">
    <source>
        <dbReference type="Proteomes" id="UP000007842"/>
    </source>
</evidence>
<dbReference type="PATRIC" id="fig|1003195.11.peg.4421"/>
<reference evidence="2" key="1">
    <citation type="submission" date="2011-12" db="EMBL/GenBank/DDBJ databases">
        <title>Complete genome sequence of Streptomyces cattleya strain DSM 46488.</title>
        <authorList>
            <person name="Ou H.-Y."/>
            <person name="Li P."/>
            <person name="Zhao C."/>
            <person name="O'Hagan D."/>
            <person name="Deng Z."/>
        </authorList>
    </citation>
    <scope>NUCLEOTIDE SEQUENCE [LARGE SCALE GENOMIC DNA]</scope>
    <source>
        <strain evidence="2">ATCC 35852 / DSM 46488 / JCM 4925 / NBRC 14057 / NRRL 8057</strain>
    </source>
</reference>
<dbReference type="EMBL" id="CP003219">
    <property type="protein sequence ID" value="AEW95302.1"/>
    <property type="molecule type" value="Genomic_DNA"/>
</dbReference>
<organism evidence="1 2">
    <name type="scientific">Streptantibioticus cattleyicolor (strain ATCC 35852 / DSM 46488 / JCM 4925 / NBRC 14057 / NRRL 8057)</name>
    <name type="common">Streptomyces cattleya</name>
    <dbReference type="NCBI Taxonomy" id="1003195"/>
    <lineage>
        <taxon>Bacteria</taxon>
        <taxon>Bacillati</taxon>
        <taxon>Actinomycetota</taxon>
        <taxon>Actinomycetes</taxon>
        <taxon>Kitasatosporales</taxon>
        <taxon>Streptomycetaceae</taxon>
        <taxon>Streptantibioticus</taxon>
    </lineage>
</organism>